<protein>
    <submittedName>
        <fullName evidence="1">Uncharacterized protein</fullName>
    </submittedName>
</protein>
<evidence type="ECO:0000313" key="1">
    <source>
        <dbReference type="EMBL" id="KAG2857311.1"/>
    </source>
</evidence>
<accession>A0A8T1KGJ3</accession>
<evidence type="ECO:0000313" key="2">
    <source>
        <dbReference type="EMBL" id="KAG2912377.1"/>
    </source>
</evidence>
<evidence type="ECO:0000313" key="4">
    <source>
        <dbReference type="EMBL" id="KAG3217586.1"/>
    </source>
</evidence>
<dbReference type="Proteomes" id="UP000774804">
    <property type="component" value="Unassembled WGS sequence"/>
</dbReference>
<dbReference type="Proteomes" id="UP000735874">
    <property type="component" value="Unassembled WGS sequence"/>
</dbReference>
<dbReference type="Proteomes" id="UP000736787">
    <property type="component" value="Unassembled WGS sequence"/>
</dbReference>
<dbReference type="EMBL" id="RCMI01000409">
    <property type="protein sequence ID" value="KAG2912377.1"/>
    <property type="molecule type" value="Genomic_DNA"/>
</dbReference>
<sequence>MVASARAACALTLHERTAKSTRSAPVCSKKASDPWYCPIIAAKGGAEAIARLEVYVTRY</sequence>
<comment type="caution">
    <text evidence="1">The sequence shown here is derived from an EMBL/GenBank/DDBJ whole genome shotgun (WGS) entry which is preliminary data.</text>
</comment>
<evidence type="ECO:0000313" key="5">
    <source>
        <dbReference type="Proteomes" id="UP000735874"/>
    </source>
</evidence>
<name>A0A8T1KGJ3_9STRA</name>
<gene>
    <name evidence="1" type="ORF">PC113_g10802</name>
    <name evidence="2" type="ORF">PC115_g12339</name>
    <name evidence="3" type="ORF">PC117_g6543</name>
    <name evidence="4" type="ORF">PC129_g11593</name>
</gene>
<dbReference type="Proteomes" id="UP000760860">
    <property type="component" value="Unassembled WGS sequence"/>
</dbReference>
<reference evidence="1" key="1">
    <citation type="submission" date="2018-10" db="EMBL/GenBank/DDBJ databases">
        <title>Effector identification in a new, highly contiguous assembly of the strawberry crown rot pathogen Phytophthora cactorum.</title>
        <authorList>
            <person name="Armitage A.D."/>
            <person name="Nellist C.F."/>
            <person name="Bates H."/>
            <person name="Vickerstaff R.J."/>
            <person name="Harrison R.J."/>
        </authorList>
    </citation>
    <scope>NUCLEOTIDE SEQUENCE</scope>
    <source>
        <strain evidence="1">15-7</strain>
        <strain evidence="2">4032</strain>
        <strain evidence="3">4040</strain>
        <strain evidence="4">P421</strain>
    </source>
</reference>
<dbReference type="EMBL" id="RCMK01000125">
    <property type="protein sequence ID" value="KAG2947782.1"/>
    <property type="molecule type" value="Genomic_DNA"/>
</dbReference>
<evidence type="ECO:0000313" key="3">
    <source>
        <dbReference type="EMBL" id="KAG2947782.1"/>
    </source>
</evidence>
<dbReference type="EMBL" id="RCMG01000295">
    <property type="protein sequence ID" value="KAG2857311.1"/>
    <property type="molecule type" value="Genomic_DNA"/>
</dbReference>
<proteinExistence type="predicted"/>
<organism evidence="1 5">
    <name type="scientific">Phytophthora cactorum</name>
    <dbReference type="NCBI Taxonomy" id="29920"/>
    <lineage>
        <taxon>Eukaryota</taxon>
        <taxon>Sar</taxon>
        <taxon>Stramenopiles</taxon>
        <taxon>Oomycota</taxon>
        <taxon>Peronosporomycetes</taxon>
        <taxon>Peronosporales</taxon>
        <taxon>Peronosporaceae</taxon>
        <taxon>Phytophthora</taxon>
    </lineage>
</organism>
<dbReference type="AlphaFoldDB" id="A0A8T1KGJ3"/>
<dbReference type="EMBL" id="RCMV01000413">
    <property type="protein sequence ID" value="KAG3217586.1"/>
    <property type="molecule type" value="Genomic_DNA"/>
</dbReference>